<dbReference type="GO" id="GO:0031122">
    <property type="term" value="P:cytoplasmic microtubule organization"/>
    <property type="evidence" value="ECO:0007669"/>
    <property type="project" value="TreeGrafter"/>
</dbReference>
<dbReference type="InterPro" id="IPR024743">
    <property type="entry name" value="Dynein_HC_stalk"/>
</dbReference>
<dbReference type="GO" id="GO:0007052">
    <property type="term" value="P:mitotic spindle organization"/>
    <property type="evidence" value="ECO:0007669"/>
    <property type="project" value="TreeGrafter"/>
</dbReference>
<keyword evidence="1" id="KW-0175">Coiled coil</keyword>
<dbReference type="AlphaFoldDB" id="S9TMA8"/>
<dbReference type="Gene3D" id="3.40.50.300">
    <property type="entry name" value="P-loop containing nucleotide triphosphate hydrolases"/>
    <property type="match status" value="2"/>
</dbReference>
<dbReference type="InterPro" id="IPR042219">
    <property type="entry name" value="AAA_lid_11_sf"/>
</dbReference>
<sequence length="1001" mass="111066">MRDKIDALTAARDVKLRKLQKTEHDIRDKEASLQKLKSEYQATTEQIADLKHRIALVSAKCDRATRITDQLVDERRRWEAEITNFDTEARSTIGDCLIAAAFLAYIGYFDEYTRQQVLTPRWLDCLRRKSVPVREHLSVMDFLGLPKLRLEWEASGLPKDRLCVENATIMHRCSRYTMLIDPAGMAAQFLQAYYAKDKVDKASFSRPGYLKQLENAVRFGYPIILEDAEFLDPAVMPLLSQEFHRNGGRFITRIGAQDVDLSPTFRLFLVTRDRDYQPSPDIAGQVCLVNFTMTLSSLQSQCLHRLLLQERPEVDSKRTALMQAQGEFQLRLRLLEQNLLTLIAQSEGSLLDNDEAIQSLQKLKLETKGIQESIEDSDASMQLIEQTEGLYRPVATLAAQTFFALRQLSELSTFYRYDIHFIFRVVDAALAALPPKQTGRPTDARGHGVAAATSEETHRIDLLGRIVLSLVHKRVSRGMFRGDQLVLDLRLAQLRSAMLAEMAARGGRPLEGRNDPKCVTEDEWGWLLEGLHASGAAGEASAAAPRPDSDLPPILQKEGLLRVGPQGRAALKTLLAKAAFRELRESLTNSRLTAVWSAVLLSGSPIDAVGTLPASCFPPGASLTRRTALLTFLLYYVRRDAFMEAVLRLLHRFFDGEEAASGTPPPAGDSASDAARYFTVSSQSVSEVISELTLSTPLLMLSDTSYDPSTQVEHAAGPLNARLRTVAMGSKEGTESADRYLEVAIQTGGWVLLKNVHLARAYMDRLEKRLHFETLENRVHRDFRLFMTADSSVAAPAGEADARAQRAASALPINLLEKSVLVVYEPPPGLRSSLLQTYGALRHKAADVVGPVDDHEPTPMQRLYLAAAWMHAVIVERLFYVPLGWSEAYEYSDTEFVRTLQAVRAWTQPGGAGGPPTISWLALQAIVVATIYGGKVDNGFDQHVLEILARRMLNPSVFDADLQPVKGAVAAAELPPPLPGTASAFSDVMHWVHALPEGYSS</sequence>
<dbReference type="GO" id="GO:0008569">
    <property type="term" value="F:minus-end-directed microtubule motor activity"/>
    <property type="evidence" value="ECO:0007669"/>
    <property type="project" value="InterPro"/>
</dbReference>
<dbReference type="Pfam" id="PF03028">
    <property type="entry name" value="Dynein_heavy"/>
    <property type="match status" value="1"/>
</dbReference>
<dbReference type="Gene3D" id="1.10.8.1220">
    <property type="match status" value="1"/>
</dbReference>
<dbReference type="Pfam" id="PF12777">
    <property type="entry name" value="MT"/>
    <property type="match status" value="1"/>
</dbReference>
<dbReference type="GO" id="GO:0007097">
    <property type="term" value="P:nuclear migration"/>
    <property type="evidence" value="ECO:0007669"/>
    <property type="project" value="TreeGrafter"/>
</dbReference>
<dbReference type="GO" id="GO:0005881">
    <property type="term" value="C:cytoplasmic microtubule"/>
    <property type="evidence" value="ECO:0007669"/>
    <property type="project" value="TreeGrafter"/>
</dbReference>
<dbReference type="Pfam" id="PF12781">
    <property type="entry name" value="AAA_9"/>
    <property type="match status" value="1"/>
</dbReference>
<evidence type="ECO:0000259" key="4">
    <source>
        <dbReference type="Pfam" id="PF12781"/>
    </source>
</evidence>
<dbReference type="PANTHER" id="PTHR10676:SF314">
    <property type="entry name" value="CYTOPLASMIC DYNEIN 1 HEAVY CHAIN 1"/>
    <property type="match status" value="1"/>
</dbReference>
<feature type="coiled-coil region" evidence="1">
    <location>
        <begin position="19"/>
        <end position="53"/>
    </location>
</feature>
<feature type="domain" description="Dynein heavy chain ATP-binding dynein motor region" evidence="4">
    <location>
        <begin position="151"/>
        <end position="369"/>
    </location>
</feature>
<evidence type="ECO:0000313" key="7">
    <source>
        <dbReference type="Proteomes" id="UP000015354"/>
    </source>
</evidence>
<dbReference type="PANTHER" id="PTHR10676">
    <property type="entry name" value="DYNEIN HEAVY CHAIN FAMILY PROTEIN"/>
    <property type="match status" value="1"/>
</dbReference>
<feature type="non-terminal residue" evidence="6">
    <location>
        <position position="1001"/>
    </location>
</feature>
<evidence type="ECO:0000313" key="6">
    <source>
        <dbReference type="EMBL" id="EPY19372.1"/>
    </source>
</evidence>
<dbReference type="Pfam" id="PF18198">
    <property type="entry name" value="AAA_lid_11"/>
    <property type="match status" value="1"/>
</dbReference>
<evidence type="ECO:0000259" key="2">
    <source>
        <dbReference type="Pfam" id="PF03028"/>
    </source>
</evidence>
<evidence type="ECO:0000259" key="5">
    <source>
        <dbReference type="Pfam" id="PF18198"/>
    </source>
</evidence>
<dbReference type="Gene3D" id="1.10.8.720">
    <property type="entry name" value="Region D6 of dynein motor"/>
    <property type="match status" value="1"/>
</dbReference>
<dbReference type="InterPro" id="IPR041658">
    <property type="entry name" value="AAA_lid_11"/>
</dbReference>
<keyword evidence="7" id="KW-1185">Reference proteome</keyword>
<protein>
    <submittedName>
        <fullName evidence="6">Dynein heavy chain 1, cytosolic</fullName>
    </submittedName>
</protein>
<reference evidence="6 7" key="1">
    <citation type="journal article" date="2013" name="PLoS ONE">
        <title>Predicting the Proteins of Angomonas deanei, Strigomonas culicis and Their Respective Endosymbionts Reveals New Aspects of the Trypanosomatidae Family.</title>
        <authorList>
            <person name="Motta M.C."/>
            <person name="Martins A.C."/>
            <person name="de Souza S.S."/>
            <person name="Catta-Preta C.M."/>
            <person name="Silva R."/>
            <person name="Klein C.C."/>
            <person name="de Almeida L.G."/>
            <person name="de Lima Cunha O."/>
            <person name="Ciapina L.P."/>
            <person name="Brocchi M."/>
            <person name="Colabardini A.C."/>
            <person name="de Araujo Lima B."/>
            <person name="Machado C.R."/>
            <person name="de Almeida Soares C.M."/>
            <person name="Probst C.M."/>
            <person name="de Menezes C.B."/>
            <person name="Thompson C.E."/>
            <person name="Bartholomeu D.C."/>
            <person name="Gradia D.F."/>
            <person name="Pavoni D.P."/>
            <person name="Grisard E.C."/>
            <person name="Fantinatti-Garboggini F."/>
            <person name="Marchini F.K."/>
            <person name="Rodrigues-Luiz G.F."/>
            <person name="Wagner G."/>
            <person name="Goldman G.H."/>
            <person name="Fietto J.L."/>
            <person name="Elias M.C."/>
            <person name="Goldman M.H."/>
            <person name="Sagot M.F."/>
            <person name="Pereira M."/>
            <person name="Stoco P.H."/>
            <person name="de Mendonca-Neto R.P."/>
            <person name="Teixeira S.M."/>
            <person name="Maciel T.E."/>
            <person name="de Oliveira Mendes T.A."/>
            <person name="Urmenyi T.P."/>
            <person name="de Souza W."/>
            <person name="Schenkman S."/>
            <person name="de Vasconcelos A.T."/>
        </authorList>
    </citation>
    <scope>NUCLEOTIDE SEQUENCE [LARGE SCALE GENOMIC DNA]</scope>
</reference>
<proteinExistence type="predicted"/>
<dbReference type="GO" id="GO:0051959">
    <property type="term" value="F:dynein light intermediate chain binding"/>
    <property type="evidence" value="ECO:0007669"/>
    <property type="project" value="InterPro"/>
</dbReference>
<feature type="domain" description="Dynein heavy chain coiled coil stalk" evidence="3">
    <location>
        <begin position="15"/>
        <end position="123"/>
    </location>
</feature>
<dbReference type="Gene3D" id="1.20.920.20">
    <property type="match status" value="1"/>
</dbReference>
<accession>S9TMA8</accession>
<dbReference type="GO" id="GO:0007018">
    <property type="term" value="P:microtubule-based movement"/>
    <property type="evidence" value="ECO:0007669"/>
    <property type="project" value="InterPro"/>
</dbReference>
<gene>
    <name evidence="6" type="ORF">STCU_09494</name>
</gene>
<dbReference type="GO" id="GO:0005868">
    <property type="term" value="C:cytoplasmic dynein complex"/>
    <property type="evidence" value="ECO:0007669"/>
    <property type="project" value="TreeGrafter"/>
</dbReference>
<dbReference type="OrthoDB" id="249014at2759"/>
<dbReference type="GO" id="GO:0005938">
    <property type="term" value="C:cell cortex"/>
    <property type="evidence" value="ECO:0007669"/>
    <property type="project" value="TreeGrafter"/>
</dbReference>
<dbReference type="InterPro" id="IPR035706">
    <property type="entry name" value="AAA_9"/>
</dbReference>
<evidence type="ECO:0000259" key="3">
    <source>
        <dbReference type="Pfam" id="PF12777"/>
    </source>
</evidence>
<dbReference type="Proteomes" id="UP000015354">
    <property type="component" value="Unassembled WGS sequence"/>
</dbReference>
<dbReference type="InterPro" id="IPR026983">
    <property type="entry name" value="DHC"/>
</dbReference>
<dbReference type="EMBL" id="ATMH01009494">
    <property type="protein sequence ID" value="EPY19372.1"/>
    <property type="molecule type" value="Genomic_DNA"/>
</dbReference>
<dbReference type="InterPro" id="IPR004273">
    <property type="entry name" value="Dynein_heavy_D6_P-loop"/>
</dbReference>
<evidence type="ECO:0000256" key="1">
    <source>
        <dbReference type="SAM" id="Coils"/>
    </source>
</evidence>
<name>S9TMA8_9TRYP</name>
<dbReference type="Gene3D" id="6.10.140.1060">
    <property type="match status" value="1"/>
</dbReference>
<organism evidence="6 7">
    <name type="scientific">Strigomonas culicis</name>
    <dbReference type="NCBI Taxonomy" id="28005"/>
    <lineage>
        <taxon>Eukaryota</taxon>
        <taxon>Discoba</taxon>
        <taxon>Euglenozoa</taxon>
        <taxon>Kinetoplastea</taxon>
        <taxon>Metakinetoplastina</taxon>
        <taxon>Trypanosomatida</taxon>
        <taxon>Trypanosomatidae</taxon>
        <taxon>Strigomonadinae</taxon>
        <taxon>Strigomonas</taxon>
    </lineage>
</organism>
<dbReference type="GO" id="GO:0045505">
    <property type="term" value="F:dynein intermediate chain binding"/>
    <property type="evidence" value="ECO:0007669"/>
    <property type="project" value="InterPro"/>
</dbReference>
<feature type="domain" description="Dynein heavy chain AAA lid" evidence="5">
    <location>
        <begin position="861"/>
        <end position="997"/>
    </location>
</feature>
<dbReference type="InterPro" id="IPR027417">
    <property type="entry name" value="P-loop_NTPase"/>
</dbReference>
<feature type="domain" description="Dynein heavy chain region D6 P-loop" evidence="2">
    <location>
        <begin position="695"/>
        <end position="810"/>
    </location>
</feature>
<comment type="caution">
    <text evidence="6">The sequence shown here is derived from an EMBL/GenBank/DDBJ whole genome shotgun (WGS) entry which is preliminary data.</text>
</comment>